<gene>
    <name evidence="2" type="ORF">Q4527_19420</name>
</gene>
<protein>
    <submittedName>
        <fullName evidence="2">Transposase</fullName>
    </submittedName>
</protein>
<feature type="domain" description="Transposase IS200-like" evidence="1">
    <location>
        <begin position="12"/>
        <end position="187"/>
    </location>
</feature>
<dbReference type="PANTHER" id="PTHR34322:SF2">
    <property type="entry name" value="TRANSPOSASE IS200-LIKE DOMAIN-CONTAINING PROTEIN"/>
    <property type="match status" value="1"/>
</dbReference>
<dbReference type="PANTHER" id="PTHR34322">
    <property type="entry name" value="TRANSPOSASE, Y1_TNP DOMAIN-CONTAINING"/>
    <property type="match status" value="1"/>
</dbReference>
<dbReference type="EMBL" id="JAUOQI010000022">
    <property type="protein sequence ID" value="MDO6579577.1"/>
    <property type="molecule type" value="Genomic_DNA"/>
</dbReference>
<evidence type="ECO:0000313" key="2">
    <source>
        <dbReference type="EMBL" id="MDO6579577.1"/>
    </source>
</evidence>
<dbReference type="SUPFAM" id="SSF143422">
    <property type="entry name" value="Transposase IS200-like"/>
    <property type="match status" value="1"/>
</dbReference>
<dbReference type="Gene3D" id="3.30.70.1290">
    <property type="entry name" value="Transposase IS200-like"/>
    <property type="match status" value="1"/>
</dbReference>
<dbReference type="GeneID" id="83257688"/>
<dbReference type="InterPro" id="IPR036515">
    <property type="entry name" value="Transposase_17_sf"/>
</dbReference>
<comment type="caution">
    <text evidence="2">The sequence shown here is derived from an EMBL/GenBank/DDBJ whole genome shotgun (WGS) entry which is preliminary data.</text>
</comment>
<organism evidence="2 3">
    <name type="scientific">Alteromonas stellipolaris</name>
    <dbReference type="NCBI Taxonomy" id="233316"/>
    <lineage>
        <taxon>Bacteria</taxon>
        <taxon>Pseudomonadati</taxon>
        <taxon>Pseudomonadota</taxon>
        <taxon>Gammaproteobacteria</taxon>
        <taxon>Alteromonadales</taxon>
        <taxon>Alteromonadaceae</taxon>
        <taxon>Alteromonas/Salinimonas group</taxon>
        <taxon>Alteromonas</taxon>
    </lineage>
</organism>
<evidence type="ECO:0000313" key="3">
    <source>
        <dbReference type="Proteomes" id="UP001170717"/>
    </source>
</evidence>
<sequence length="326" mass="37413">MPQSRRSQISLADTPYYHCVSRCVRQCYLCGVDQLSGKSFEHRRGWVERRLLELASVYSIDICAYAVMSNHVHVVLHVDIKSASSWSLEQVLTQWHRIHKGTLLTQRYLKGERLSGAEIKAVTDTAEVYRRRLYDISWFMRNLNEFIARAANTEDECTGRFWEGRFKSQALLNESALLSCMAYVDLNPVRANIATTPENSRYTSIYSRLQALKGNSKISALLPFSGERNQRNIKEIPIRLTDYLELVDTTGRIIRDDKPGYIHSNYAPILSRLGISQVHWQALTSHFEKLFSYAAGCETTMRGFKQNTNRQRARGMKNAKLLSCAC</sequence>
<accession>A0AAW7Z693</accession>
<dbReference type="Proteomes" id="UP001170717">
    <property type="component" value="Unassembled WGS sequence"/>
</dbReference>
<dbReference type="InterPro" id="IPR002686">
    <property type="entry name" value="Transposase_17"/>
</dbReference>
<name>A0AAW7Z693_9ALTE</name>
<dbReference type="GO" id="GO:0006313">
    <property type="term" value="P:DNA transposition"/>
    <property type="evidence" value="ECO:0007669"/>
    <property type="project" value="InterPro"/>
</dbReference>
<proteinExistence type="predicted"/>
<evidence type="ECO:0000259" key="1">
    <source>
        <dbReference type="SMART" id="SM01321"/>
    </source>
</evidence>
<dbReference type="GO" id="GO:0004803">
    <property type="term" value="F:transposase activity"/>
    <property type="evidence" value="ECO:0007669"/>
    <property type="project" value="InterPro"/>
</dbReference>
<dbReference type="AlphaFoldDB" id="A0AAW7Z693"/>
<dbReference type="GO" id="GO:0003677">
    <property type="term" value="F:DNA binding"/>
    <property type="evidence" value="ECO:0007669"/>
    <property type="project" value="InterPro"/>
</dbReference>
<reference evidence="2" key="1">
    <citation type="submission" date="2023-07" db="EMBL/GenBank/DDBJ databases">
        <title>Genome content predicts the carbon catabolic preferences of heterotrophic bacteria.</title>
        <authorList>
            <person name="Gralka M."/>
        </authorList>
    </citation>
    <scope>NUCLEOTIDE SEQUENCE</scope>
    <source>
        <strain evidence="2">F2M12</strain>
    </source>
</reference>
<dbReference type="RefSeq" id="WP_062086588.1">
    <property type="nucleotide sequence ID" value="NZ_CP014322.1"/>
</dbReference>
<dbReference type="SMART" id="SM01321">
    <property type="entry name" value="Y1_Tnp"/>
    <property type="match status" value="1"/>
</dbReference>